<dbReference type="OMA" id="YLIAYMN"/>
<evidence type="ECO:0000256" key="2">
    <source>
        <dbReference type="ARBA" id="ARBA00009431"/>
    </source>
</evidence>
<dbReference type="PANTHER" id="PTHR11802:SF268">
    <property type="entry name" value="CARBOXYPEPTIDASE"/>
    <property type="match status" value="1"/>
</dbReference>
<keyword evidence="12" id="KW-1185">Reference proteome</keyword>
<keyword evidence="8" id="KW-1015">Disulfide bond</keyword>
<accession>M1A8X6</accession>
<dbReference type="EC" id="3.4.16.-" evidence="10"/>
<keyword evidence="9" id="KW-0325">Glycoprotein</keyword>
<evidence type="ECO:0000256" key="10">
    <source>
        <dbReference type="RuleBase" id="RU361156"/>
    </source>
</evidence>
<organism evidence="11 12">
    <name type="scientific">Solanum tuberosum</name>
    <name type="common">Potato</name>
    <dbReference type="NCBI Taxonomy" id="4113"/>
    <lineage>
        <taxon>Eukaryota</taxon>
        <taxon>Viridiplantae</taxon>
        <taxon>Streptophyta</taxon>
        <taxon>Embryophyta</taxon>
        <taxon>Tracheophyta</taxon>
        <taxon>Spermatophyta</taxon>
        <taxon>Magnoliopsida</taxon>
        <taxon>eudicotyledons</taxon>
        <taxon>Gunneridae</taxon>
        <taxon>Pentapetalae</taxon>
        <taxon>asterids</taxon>
        <taxon>lamiids</taxon>
        <taxon>Solanales</taxon>
        <taxon>Solanaceae</taxon>
        <taxon>Solanoideae</taxon>
        <taxon>Solaneae</taxon>
        <taxon>Solanum</taxon>
    </lineage>
</organism>
<dbReference type="Gramene" id="PGSC0003DMT400017421">
    <property type="protein sequence ID" value="PGSC0003DMT400017421"/>
    <property type="gene ID" value="PGSC0003DMG400006773"/>
</dbReference>
<sequence length="819" mass="93459">MEKIIFFLLLTLFLSQIVVASSHELKRHSHGVGKLYLNKLLKKDSTIDNNSSSSNFSSTIDYLELDIFVLSQKGLKDKDQIKKLPGQPFVKFKQYGGYVTVNKSAGRALFYYFVEAHENFKSLPLLLWLNGGPGCSSLAYGAMEEIGPFRIHKDGKTLYRNNYSWNQAANLLFLESPAGVGFSYSNISSEVKSNGDRNTAIDNIIFLLNWIQRFPEYKNRDFYIAGESYAGHFVPQLAEIILQHNKLAKKNLINLKGIMIGNAVINFETDEKGMYEYHASHGLIPDEIFEQIDRYCNFSDKALPQPHQCDNAIDIAIADTDPIDLYNIYAPLCPKSDDLSTTYYTSNKNSINYGMQQEIDPCSDDYLIAYMNRPDVQKALHANVTKIKYNWQPCSGDTDGIVPVTSTKKSIKKMKLRVETPWYPWFHKDYEVRVLVSYIYRLKDKDQIKKLPGQPFVKFKQYGGYVTVNKSAGRALFYYFVEAHENFKSLPLLLWLNGGPGCSSLAYGAMEEIGPFRIHKDGKTLYRNNYSWNQAANLLFLESPAGVGFSYSNISSEVKSNGDRNTAIDNIIFLLNWIQRFPEYKNRDFYIAGESYAGHFVPQLAEIILQHNKLAKKNLINLKGIMIGNAVINFETDEKGMYEYHASHGLIPDEIFEQIDRYCNFSDKALPQPHQCDNAIDIAIADTDPIDLYNIYAPLCPKSDDLSTTYYTSNKNSINYGMQQEIDPCSDDYLIAYMNRPDVQKALHANVTKIKYNWQPCSGDTDGIVPVTSTKKSIKKMKLRVETPWYPWFHKDYEDHGLSSSSVAGFVYENLEFLN</sequence>
<keyword evidence="5 10" id="KW-0645">Protease</keyword>
<evidence type="ECO:0000256" key="4">
    <source>
        <dbReference type="ARBA" id="ARBA00022645"/>
    </source>
</evidence>
<dbReference type="InterPro" id="IPR001563">
    <property type="entry name" value="Peptidase_S10"/>
</dbReference>
<dbReference type="Gene3D" id="3.40.50.12670">
    <property type="match status" value="1"/>
</dbReference>
<evidence type="ECO:0000256" key="1">
    <source>
        <dbReference type="ARBA" id="ARBA00004613"/>
    </source>
</evidence>
<reference evidence="11" key="2">
    <citation type="submission" date="2015-06" db="UniProtKB">
        <authorList>
            <consortium name="EnsemblPlants"/>
        </authorList>
    </citation>
    <scope>IDENTIFICATION</scope>
    <source>
        <strain evidence="11">DM1-3 516 R44</strain>
    </source>
</reference>
<evidence type="ECO:0000256" key="8">
    <source>
        <dbReference type="ARBA" id="ARBA00023157"/>
    </source>
</evidence>
<keyword evidence="3" id="KW-0964">Secreted</keyword>
<dbReference type="GO" id="GO:0004185">
    <property type="term" value="F:serine-type carboxypeptidase activity"/>
    <property type="evidence" value="ECO:0000318"/>
    <property type="project" value="GO_Central"/>
</dbReference>
<keyword evidence="4 10" id="KW-0121">Carboxypeptidase</keyword>
<dbReference type="GO" id="GO:0005576">
    <property type="term" value="C:extracellular region"/>
    <property type="evidence" value="ECO:0007669"/>
    <property type="project" value="UniProtKB-SubCell"/>
</dbReference>
<dbReference type="InParanoid" id="M1A8X6"/>
<dbReference type="SUPFAM" id="SSF53474">
    <property type="entry name" value="alpha/beta-Hydrolases"/>
    <property type="match status" value="2"/>
</dbReference>
<feature type="chain" id="PRO_5006527850" description="Carboxypeptidase" evidence="10">
    <location>
        <begin position="21"/>
        <end position="819"/>
    </location>
</feature>
<dbReference type="EnsemblPlants" id="PGSC0003DMT400017421">
    <property type="protein sequence ID" value="PGSC0003DMT400017421"/>
    <property type="gene ID" value="PGSC0003DMG400006773"/>
</dbReference>
<dbReference type="InterPro" id="IPR018202">
    <property type="entry name" value="Ser_caboxypep_ser_AS"/>
</dbReference>
<evidence type="ECO:0000256" key="9">
    <source>
        <dbReference type="ARBA" id="ARBA00023180"/>
    </source>
</evidence>
<evidence type="ECO:0000256" key="5">
    <source>
        <dbReference type="ARBA" id="ARBA00022670"/>
    </source>
</evidence>
<proteinExistence type="inferred from homology"/>
<comment type="subcellular location">
    <subcellularLocation>
        <location evidence="1">Secreted</location>
    </subcellularLocation>
</comment>
<dbReference type="Pfam" id="PF00450">
    <property type="entry name" value="Peptidase_S10"/>
    <property type="match status" value="2"/>
</dbReference>
<evidence type="ECO:0000256" key="7">
    <source>
        <dbReference type="ARBA" id="ARBA00022801"/>
    </source>
</evidence>
<dbReference type="PANTHER" id="PTHR11802">
    <property type="entry name" value="SERINE PROTEASE FAMILY S10 SERINE CARBOXYPEPTIDASE"/>
    <property type="match status" value="1"/>
</dbReference>
<comment type="similarity">
    <text evidence="2 10">Belongs to the peptidase S10 family.</text>
</comment>
<dbReference type="InterPro" id="IPR029058">
    <property type="entry name" value="AB_hydrolase_fold"/>
</dbReference>
<reference evidence="12" key="1">
    <citation type="journal article" date="2011" name="Nature">
        <title>Genome sequence and analysis of the tuber crop potato.</title>
        <authorList>
            <consortium name="The Potato Genome Sequencing Consortium"/>
        </authorList>
    </citation>
    <scope>NUCLEOTIDE SEQUENCE [LARGE SCALE GENOMIC DNA]</scope>
    <source>
        <strain evidence="12">cv. DM1-3 516 R44</strain>
    </source>
</reference>
<evidence type="ECO:0000313" key="11">
    <source>
        <dbReference type="EnsemblPlants" id="PGSC0003DMT400017421"/>
    </source>
</evidence>
<dbReference type="PRINTS" id="PR00724">
    <property type="entry name" value="CRBOXYPTASEC"/>
</dbReference>
<evidence type="ECO:0000256" key="3">
    <source>
        <dbReference type="ARBA" id="ARBA00022525"/>
    </source>
</evidence>
<dbReference type="Gene3D" id="3.40.50.1820">
    <property type="entry name" value="alpha/beta hydrolase"/>
    <property type="match status" value="2"/>
</dbReference>
<dbReference type="GO" id="GO:0006508">
    <property type="term" value="P:proteolysis"/>
    <property type="evidence" value="ECO:0007669"/>
    <property type="project" value="UniProtKB-KW"/>
</dbReference>
<dbReference type="PaxDb" id="4113-PGSC0003DMT400017421"/>
<evidence type="ECO:0000256" key="6">
    <source>
        <dbReference type="ARBA" id="ARBA00022729"/>
    </source>
</evidence>
<dbReference type="FunFam" id="3.40.50.1820:FF:000030">
    <property type="entry name" value="Carboxypeptidase"/>
    <property type="match status" value="2"/>
</dbReference>
<dbReference type="Gene3D" id="6.10.250.940">
    <property type="match status" value="2"/>
</dbReference>
<dbReference type="PROSITE" id="PS00131">
    <property type="entry name" value="CARBOXYPEPT_SER_SER"/>
    <property type="match status" value="2"/>
</dbReference>
<protein>
    <recommendedName>
        <fullName evidence="10">Carboxypeptidase</fullName>
        <ecNumber evidence="10">3.4.16.-</ecNumber>
    </recommendedName>
</protein>
<dbReference type="HOGENOM" id="CLU_345275_0_0_1"/>
<name>M1A8X6_SOLTU</name>
<dbReference type="AlphaFoldDB" id="M1A8X6"/>
<keyword evidence="6 10" id="KW-0732">Signal</keyword>
<dbReference type="eggNOG" id="KOG1282">
    <property type="taxonomic scope" value="Eukaryota"/>
</dbReference>
<feature type="signal peptide" evidence="10">
    <location>
        <begin position="1"/>
        <end position="20"/>
    </location>
</feature>
<keyword evidence="7 10" id="KW-0378">Hydrolase</keyword>
<dbReference type="Proteomes" id="UP000011115">
    <property type="component" value="Unassembled WGS sequence"/>
</dbReference>
<evidence type="ECO:0000313" key="12">
    <source>
        <dbReference type="Proteomes" id="UP000011115"/>
    </source>
</evidence>